<feature type="active site" description="Nucleophile" evidence="11">
    <location>
        <position position="445"/>
    </location>
</feature>
<dbReference type="NCBIfam" id="TIGR01488">
    <property type="entry name" value="HAD-SF-IB"/>
    <property type="match status" value="1"/>
</dbReference>
<evidence type="ECO:0000256" key="9">
    <source>
        <dbReference type="ARBA" id="ARBA00023299"/>
    </source>
</evidence>
<dbReference type="InterPro" id="IPR023214">
    <property type="entry name" value="HAD_sf"/>
</dbReference>
<comment type="similarity">
    <text evidence="3">Belongs to the HAD-like hydrolase superfamily. SerB family.</text>
</comment>
<evidence type="ECO:0000256" key="11">
    <source>
        <dbReference type="PIRSR" id="PIRSR604469-1"/>
    </source>
</evidence>
<keyword evidence="7" id="KW-0378">Hydrolase</keyword>
<evidence type="ECO:0000256" key="7">
    <source>
        <dbReference type="ARBA" id="ARBA00022801"/>
    </source>
</evidence>
<reference evidence="12" key="1">
    <citation type="submission" date="2021-01" db="EMBL/GenBank/DDBJ databases">
        <authorList>
            <person name="Corre E."/>
            <person name="Pelletier E."/>
            <person name="Niang G."/>
            <person name="Scheremetjew M."/>
            <person name="Finn R."/>
            <person name="Kale V."/>
            <person name="Holt S."/>
            <person name="Cochrane G."/>
            <person name="Meng A."/>
            <person name="Brown T."/>
            <person name="Cohen L."/>
        </authorList>
    </citation>
    <scope>NUCLEOTIDE SEQUENCE</scope>
    <source>
        <strain evidence="12">CCMP3105</strain>
    </source>
</reference>
<accession>A0A7S4RSM4</accession>
<dbReference type="CDD" id="cd07500">
    <property type="entry name" value="HAD_PSP"/>
    <property type="match status" value="1"/>
</dbReference>
<dbReference type="AlphaFoldDB" id="A0A7S4RSM4"/>
<keyword evidence="5" id="KW-0028">Amino-acid biosynthesis</keyword>
<dbReference type="PANTHER" id="PTHR43344">
    <property type="entry name" value="PHOSPHOSERINE PHOSPHATASE"/>
    <property type="match status" value="1"/>
</dbReference>
<evidence type="ECO:0000256" key="5">
    <source>
        <dbReference type="ARBA" id="ARBA00022605"/>
    </source>
</evidence>
<protein>
    <recommendedName>
        <fullName evidence="4">phosphoserine phosphatase</fullName>
        <ecNumber evidence="4">3.1.3.3</ecNumber>
    </recommendedName>
    <alternativeName>
        <fullName evidence="10">O-phosphoserine phosphohydrolase</fullName>
    </alternativeName>
</protein>
<dbReference type="PANTHER" id="PTHR43344:SF2">
    <property type="entry name" value="PHOSPHOSERINE PHOSPHATASE"/>
    <property type="match status" value="1"/>
</dbReference>
<dbReference type="UniPathway" id="UPA00135">
    <property type="reaction ID" value="UER00198"/>
</dbReference>
<evidence type="ECO:0000256" key="10">
    <source>
        <dbReference type="ARBA" id="ARBA00031693"/>
    </source>
</evidence>
<evidence type="ECO:0000313" key="12">
    <source>
        <dbReference type="EMBL" id="CAE4623637.1"/>
    </source>
</evidence>
<dbReference type="SFLD" id="SFLDG01137">
    <property type="entry name" value="C1.6.1:_Phosphoserine_Phosphat"/>
    <property type="match status" value="1"/>
</dbReference>
<proteinExistence type="inferred from homology"/>
<dbReference type="GO" id="GO:0000287">
    <property type="term" value="F:magnesium ion binding"/>
    <property type="evidence" value="ECO:0007669"/>
    <property type="project" value="TreeGrafter"/>
</dbReference>
<evidence type="ECO:0000256" key="3">
    <source>
        <dbReference type="ARBA" id="ARBA00009184"/>
    </source>
</evidence>
<dbReference type="SFLD" id="SFLDS00003">
    <property type="entry name" value="Haloacid_Dehalogenase"/>
    <property type="match status" value="1"/>
</dbReference>
<keyword evidence="6" id="KW-0479">Metal-binding</keyword>
<dbReference type="InterPro" id="IPR050582">
    <property type="entry name" value="HAD-like_SerB"/>
</dbReference>
<name>A0A7S4RSM4_9DINO</name>
<keyword evidence="8" id="KW-0460">Magnesium</keyword>
<dbReference type="GO" id="GO:0006564">
    <property type="term" value="P:L-serine biosynthetic process"/>
    <property type="evidence" value="ECO:0007669"/>
    <property type="project" value="UniProtKB-KW"/>
</dbReference>
<dbReference type="NCBIfam" id="TIGR00338">
    <property type="entry name" value="serB"/>
    <property type="match status" value="1"/>
</dbReference>
<dbReference type="InterPro" id="IPR004469">
    <property type="entry name" value="PSP"/>
</dbReference>
<dbReference type="EMBL" id="HBNR01056652">
    <property type="protein sequence ID" value="CAE4623637.1"/>
    <property type="molecule type" value="Transcribed_RNA"/>
</dbReference>
<dbReference type="Gene3D" id="3.40.50.1000">
    <property type="entry name" value="HAD superfamily/HAD-like"/>
    <property type="match status" value="2"/>
</dbReference>
<dbReference type="SUPFAM" id="SSF56784">
    <property type="entry name" value="HAD-like"/>
    <property type="match status" value="2"/>
</dbReference>
<dbReference type="SFLD" id="SFLDF00029">
    <property type="entry name" value="phosphoserine_phosphatase"/>
    <property type="match status" value="1"/>
</dbReference>
<feature type="active site" description="Proton donor" evidence="11">
    <location>
        <position position="447"/>
    </location>
</feature>
<dbReference type="GO" id="GO:0005737">
    <property type="term" value="C:cytoplasm"/>
    <property type="evidence" value="ECO:0007669"/>
    <property type="project" value="TreeGrafter"/>
</dbReference>
<gene>
    <name evidence="12" type="ORF">AMON00008_LOCUS39824</name>
</gene>
<keyword evidence="9" id="KW-0718">Serine biosynthesis</keyword>
<dbReference type="Pfam" id="PF00702">
    <property type="entry name" value="Hydrolase"/>
    <property type="match status" value="1"/>
</dbReference>
<dbReference type="EC" id="3.1.3.3" evidence="4"/>
<evidence type="ECO:0000256" key="4">
    <source>
        <dbReference type="ARBA" id="ARBA00012640"/>
    </source>
</evidence>
<evidence type="ECO:0000256" key="8">
    <source>
        <dbReference type="ARBA" id="ARBA00022842"/>
    </source>
</evidence>
<dbReference type="GO" id="GO:0036424">
    <property type="term" value="F:L-phosphoserine phosphatase activity"/>
    <property type="evidence" value="ECO:0007669"/>
    <property type="project" value="InterPro"/>
</dbReference>
<organism evidence="12">
    <name type="scientific">Alexandrium monilatum</name>
    <dbReference type="NCBI Taxonomy" id="311494"/>
    <lineage>
        <taxon>Eukaryota</taxon>
        <taxon>Sar</taxon>
        <taxon>Alveolata</taxon>
        <taxon>Dinophyceae</taxon>
        <taxon>Gonyaulacales</taxon>
        <taxon>Pyrocystaceae</taxon>
        <taxon>Alexandrium</taxon>
    </lineage>
</organism>
<dbReference type="InterPro" id="IPR036412">
    <property type="entry name" value="HAD-like_sf"/>
</dbReference>
<comment type="pathway">
    <text evidence="2">Amino-acid biosynthesis; L-serine biosynthesis; L-serine from 3-phospho-D-glycerate: step 3/3.</text>
</comment>
<evidence type="ECO:0000256" key="6">
    <source>
        <dbReference type="ARBA" id="ARBA00022723"/>
    </source>
</evidence>
<evidence type="ECO:0000256" key="1">
    <source>
        <dbReference type="ARBA" id="ARBA00001946"/>
    </source>
</evidence>
<sequence>MQRVAEEHDAVVTLRSWDATSRPSGKSLVVFELSRVLCPDDLLDELLKEAGAEPPEPEKGEGIWQRERRKVAQLKGRSTTAEQTLVRRLEFTRGARLVCAALKALGFRLAVLAQTGFRAMSDHVRQQLGIDYVICQHLAAEGGVYTGEYTEASDVRFQKSDLLKLMAAREGIEFRNVILVGEFLKGLKVADARLMLETFGPNVHFNAAKMGDLSLALYLLGFSGSHVITLRRMYEPGSPQCSPGPEPDDPASSSAVVEVDVRERAPGQLAQAFAALARFRPQLHISTLRQCGLQNGGMCMCMELQFREEEADAVLKECLYGCHVSGFRVTLFRGKQELRSPDVGWRQRYFEGRHVITLVQKPQLAGPALKAAFGSLAAERVNIAKIERLSMKELAALQITVNLPGGLDAAKFSSRLVQVTEGHGADLAFQKDDVHRWMRRLIVFDMDSTLVQQEVIDEVAKVAGVEAEAKKITESAMRGEIDFFESLKSRVRLLKGQNAEKLFRRVKEGLVYTPGAKLLCSTLKKLGYKMAVISSGFLPTAQTVQQYLGLDYAFANTLEVDEMTGLLTGCTSGPIVTPQRKRALLATIANVEGCKVQQTIAVGDGANDIPMLNTAGLGVAFCAKPKVRALTDFHINQKDLSTVLFLIGLSEHATERLGVADAAR</sequence>
<evidence type="ECO:0000256" key="2">
    <source>
        <dbReference type="ARBA" id="ARBA00005135"/>
    </source>
</evidence>
<comment type="cofactor">
    <cofactor evidence="1">
        <name>Mg(2+)</name>
        <dbReference type="ChEBI" id="CHEBI:18420"/>
    </cofactor>
</comment>
<dbReference type="SFLD" id="SFLDG01136">
    <property type="entry name" value="C1.6:_Phosphoserine_Phosphatas"/>
    <property type="match status" value="1"/>
</dbReference>